<reference evidence="1" key="1">
    <citation type="submission" date="2023-07" db="EMBL/GenBank/DDBJ databases">
        <title>Black Yeasts Isolated from many extreme environments.</title>
        <authorList>
            <person name="Coleine C."/>
            <person name="Stajich J.E."/>
            <person name="Selbmann L."/>
        </authorList>
    </citation>
    <scope>NUCLEOTIDE SEQUENCE</scope>
    <source>
        <strain evidence="1">CCFEE 5714</strain>
    </source>
</reference>
<dbReference type="EMBL" id="JAUTXU010000080">
    <property type="protein sequence ID" value="KAK3710909.1"/>
    <property type="molecule type" value="Genomic_DNA"/>
</dbReference>
<protein>
    <submittedName>
        <fullName evidence="1">Uncharacterized protein</fullName>
    </submittedName>
</protein>
<dbReference type="Proteomes" id="UP001281147">
    <property type="component" value="Unassembled WGS sequence"/>
</dbReference>
<proteinExistence type="predicted"/>
<evidence type="ECO:0000313" key="1">
    <source>
        <dbReference type="EMBL" id="KAK3710909.1"/>
    </source>
</evidence>
<comment type="caution">
    <text evidence="1">The sequence shown here is derived from an EMBL/GenBank/DDBJ whole genome shotgun (WGS) entry which is preliminary data.</text>
</comment>
<organism evidence="1 2">
    <name type="scientific">Vermiconidia calcicola</name>
    <dbReference type="NCBI Taxonomy" id="1690605"/>
    <lineage>
        <taxon>Eukaryota</taxon>
        <taxon>Fungi</taxon>
        <taxon>Dikarya</taxon>
        <taxon>Ascomycota</taxon>
        <taxon>Pezizomycotina</taxon>
        <taxon>Dothideomycetes</taxon>
        <taxon>Dothideomycetidae</taxon>
        <taxon>Mycosphaerellales</taxon>
        <taxon>Extremaceae</taxon>
        <taxon>Vermiconidia</taxon>
    </lineage>
</organism>
<keyword evidence="2" id="KW-1185">Reference proteome</keyword>
<name>A0ACC3N6D7_9PEZI</name>
<accession>A0ACC3N6D7</accession>
<sequence>MAVTSSHHLAAFNSWKEHTSAAPLENNSFIHEGLVKAYPSYHVTRTSPSKCDLLGYASAGYAIAKPRFEEGYDATRVYRLPPSRLDDSPGKLEDVVNFGLWDYRFEGSDFMVYQVSYVSRFSENIKLLYILALRTPEEVQDGHHAKTDSLLLASGTWTRDVHEQIWVFDNSYWAKNRALWEAVKHATWENIILNSSMRSKLHQDVHSFFNNRAMYHQAGIPWKRGIIFHGVPGNGKSLTLGVIVNALGKRSPPIPSLYVKSLDACSGPKWSIRQIFQKARRSAPCLLILEDLDSLVGDDTRSYFLNEVDGLESNDGLLIIGSTNHLDRLDPAVTKRPSRFDRKYHFKLPNEDDRLAYCRYWRHKLTSPHGVMFPDEICPIVARWTDGYSFAYLKELFVTSLLLYTHSEHADEQSEDQGANSNDENAERTNSSGEKAERTIPAVEIPESLQHNALLHTLKTQAQSLLEEMNHEASTGNNKLIASQPPVQYRMAAPLDEGEEDY</sequence>
<gene>
    <name evidence="1" type="ORF">LTR37_009930</name>
</gene>
<evidence type="ECO:0000313" key="2">
    <source>
        <dbReference type="Proteomes" id="UP001281147"/>
    </source>
</evidence>